<protein>
    <submittedName>
        <fullName evidence="1">Uncharacterized protein</fullName>
    </submittedName>
</protein>
<reference evidence="1" key="1">
    <citation type="submission" date="2017-04" db="EMBL/GenBank/DDBJ databases">
        <title>Genome deletions in a multicellular cyanobacterial endosymbiont for morphological adaptation in marine diatoms.</title>
        <authorList>
            <person name="Wang Y."/>
            <person name="Gao H."/>
            <person name="Li R."/>
            <person name="Xu X."/>
        </authorList>
    </citation>
    <scope>NUCLEOTIDE SEQUENCE</scope>
    <source>
        <strain evidence="1">FACHB 800</strain>
    </source>
</reference>
<proteinExistence type="predicted"/>
<organism evidence="1 2">
    <name type="scientific">Richelia sinica FACHB-800</name>
    <dbReference type="NCBI Taxonomy" id="1357546"/>
    <lineage>
        <taxon>Bacteria</taxon>
        <taxon>Bacillati</taxon>
        <taxon>Cyanobacteriota</taxon>
        <taxon>Cyanophyceae</taxon>
        <taxon>Nostocales</taxon>
        <taxon>Nostocaceae</taxon>
        <taxon>Richelia</taxon>
    </lineage>
</organism>
<dbReference type="AlphaFoldDB" id="A0A975T5R6"/>
<sequence>MKVYQKLNFKLKDVSDIEFIDIMRHFTQQVKDWTYLEKESETYAKDVGETSCKLLLEDNHYNPAFAITKKKDKFYYIDRIDLSYKDDIPILEYNILSRRFYHDFKSFIHSNSYSISIEISKEDIGLKEIISSQRARESFEKYLNRFNDFPFKYHHKDIKRLDLFICAASRFCRNSIDVDYLKRYLMEDRNWKTEDAKWCCDRIVIGLDILKVNKNLS</sequence>
<dbReference type="Proteomes" id="UP000683511">
    <property type="component" value="Chromosome"/>
</dbReference>
<keyword evidence="2" id="KW-1185">Reference proteome</keyword>
<evidence type="ECO:0000313" key="2">
    <source>
        <dbReference type="Proteomes" id="UP000683511"/>
    </source>
</evidence>
<dbReference type="EMBL" id="CP021056">
    <property type="protein sequence ID" value="QXE22642.1"/>
    <property type="molecule type" value="Genomic_DNA"/>
</dbReference>
<gene>
    <name evidence="1" type="ORF">B6N60_01327</name>
</gene>
<evidence type="ECO:0000313" key="1">
    <source>
        <dbReference type="EMBL" id="QXE22642.1"/>
    </source>
</evidence>
<dbReference type="RefSeq" id="WP_190601806.1">
    <property type="nucleotide sequence ID" value="NZ_CP021056.1"/>
</dbReference>
<dbReference type="KEGG" id="rsin:B6N60_01327"/>
<name>A0A975T5R6_9NOST</name>
<accession>A0A975T5R6</accession>